<reference evidence="2" key="1">
    <citation type="journal article" date="2020" name="bioRxiv">
        <title>Whole genome comparisons of ergot fungi reveals the divergence and evolution of species within the genus Claviceps are the result of varying mechanisms driving genome evolution and host range expansion.</title>
        <authorList>
            <person name="Wyka S.A."/>
            <person name="Mondo S.J."/>
            <person name="Liu M."/>
            <person name="Dettman J."/>
            <person name="Nalam V."/>
            <person name="Broders K.D."/>
        </authorList>
    </citation>
    <scope>NUCLEOTIDE SEQUENCE</scope>
    <source>
        <strain evidence="2">CCC 602</strain>
    </source>
</reference>
<accession>A0A9P7N2S4</accession>
<proteinExistence type="predicted"/>
<evidence type="ECO:0000313" key="3">
    <source>
        <dbReference type="Proteomes" id="UP000748025"/>
    </source>
</evidence>
<dbReference type="EMBL" id="SRPW01003610">
    <property type="protein sequence ID" value="KAG5986508.1"/>
    <property type="molecule type" value="Genomic_DNA"/>
</dbReference>
<keyword evidence="1" id="KW-0732">Signal</keyword>
<organism evidence="2 3">
    <name type="scientific">Claviceps pusilla</name>
    <dbReference type="NCBI Taxonomy" id="123648"/>
    <lineage>
        <taxon>Eukaryota</taxon>
        <taxon>Fungi</taxon>
        <taxon>Dikarya</taxon>
        <taxon>Ascomycota</taxon>
        <taxon>Pezizomycotina</taxon>
        <taxon>Sordariomycetes</taxon>
        <taxon>Hypocreomycetidae</taxon>
        <taxon>Hypocreales</taxon>
        <taxon>Clavicipitaceae</taxon>
        <taxon>Claviceps</taxon>
    </lineage>
</organism>
<dbReference type="Proteomes" id="UP000748025">
    <property type="component" value="Unassembled WGS sequence"/>
</dbReference>
<evidence type="ECO:0000256" key="1">
    <source>
        <dbReference type="SAM" id="SignalP"/>
    </source>
</evidence>
<name>A0A9P7N2S4_9HYPO</name>
<feature type="signal peptide" evidence="1">
    <location>
        <begin position="1"/>
        <end position="19"/>
    </location>
</feature>
<comment type="caution">
    <text evidence="2">The sequence shown here is derived from an EMBL/GenBank/DDBJ whole genome shotgun (WGS) entry which is preliminary data.</text>
</comment>
<evidence type="ECO:0000313" key="2">
    <source>
        <dbReference type="EMBL" id="KAG5986508.1"/>
    </source>
</evidence>
<keyword evidence="3" id="KW-1185">Reference proteome</keyword>
<sequence>MKFMTLLGGVALYGLHASAGPVDDSASQLEERNGPGWCCAGFDNGGVRSRTFIPRGDKPIFYEGQGCTFAAFRPHADNCDGWTFSVFQGCDSWPSPFPYAVLPAKSCADHSTPGWDVHVWTK</sequence>
<feature type="chain" id="PRO_5040476914" evidence="1">
    <location>
        <begin position="20"/>
        <end position="122"/>
    </location>
</feature>
<dbReference type="AlphaFoldDB" id="A0A9P7N2S4"/>
<gene>
    <name evidence="2" type="ORF">E4U43_005478</name>
</gene>
<protein>
    <submittedName>
        <fullName evidence="2">Uncharacterized protein</fullName>
    </submittedName>
</protein>